<dbReference type="PANTHER" id="PTHR24421:SF10">
    <property type="entry name" value="NITRATE_NITRITE SENSOR PROTEIN NARQ"/>
    <property type="match status" value="1"/>
</dbReference>
<sequence length="422" mass="44525">MNVPRPAWQEWLPDAVAGLIVATLGLIIAILNYGGFNDYAPIPLGGLSPDREVALLVVVAVVTGAAVAASRPAPGPALALVWMLAGIHVVVGVPILVTELAIAAVAFGTARWGSTAVVWLSALSIPSGATVAVLFLAPDIRRILSRFLRLSALDGLGDTWQPFAAVIGAALLGVPWMAGMVLRVAARARTTVDLASADIARAEADRAQARQIARLREDQAQLARDVHDVVGHSLAVILAQAESGQYLPDGDPAALKTTLANIATSARTSLQSVRQVLSATQEGLAASTPDLDSLVEGLRTSGHEVVSTQTGAPQPLPPELDLIAFRTLQEMVTNAMKHGRRDRPITVERRWPDGDWEATLRISVSNAAAAAKAADWTAGQGLTGMRQRVESAGGRLDVDRHEVAGEPRFTATAWIPVWRPLP</sequence>
<keyword evidence="3" id="KW-0597">Phosphoprotein</keyword>
<accession>A0A6F8XIR9</accession>
<keyword evidence="9" id="KW-1133">Transmembrane helix</keyword>
<reference evidence="11 12" key="1">
    <citation type="submission" date="2020-03" db="EMBL/GenBank/DDBJ databases">
        <title>Whole genome shotgun sequence of Phytohabitans flavus NBRC 107702.</title>
        <authorList>
            <person name="Komaki H."/>
            <person name="Tamura T."/>
        </authorList>
    </citation>
    <scope>NUCLEOTIDE SEQUENCE [LARGE SCALE GENOMIC DNA]</scope>
    <source>
        <strain evidence="11 12">NBRC 107702</strain>
    </source>
</reference>
<reference evidence="11 12" key="2">
    <citation type="submission" date="2020-03" db="EMBL/GenBank/DDBJ databases">
        <authorList>
            <person name="Ichikawa N."/>
            <person name="Kimura A."/>
            <person name="Kitahashi Y."/>
            <person name="Uohara A."/>
        </authorList>
    </citation>
    <scope>NUCLEOTIDE SEQUENCE [LARGE SCALE GENOMIC DNA]</scope>
    <source>
        <strain evidence="11 12">NBRC 107702</strain>
    </source>
</reference>
<keyword evidence="8" id="KW-0902">Two-component regulatory system</keyword>
<keyword evidence="5" id="KW-0547">Nucleotide-binding</keyword>
<feature type="transmembrane region" description="Helical" evidence="9">
    <location>
        <begin position="159"/>
        <end position="182"/>
    </location>
</feature>
<keyword evidence="7" id="KW-0067">ATP-binding</keyword>
<dbReference type="InterPro" id="IPR050482">
    <property type="entry name" value="Sensor_HK_TwoCompSys"/>
</dbReference>
<evidence type="ECO:0000256" key="1">
    <source>
        <dbReference type="ARBA" id="ARBA00000085"/>
    </source>
</evidence>
<evidence type="ECO:0000256" key="6">
    <source>
        <dbReference type="ARBA" id="ARBA00022777"/>
    </source>
</evidence>
<dbReference type="GO" id="GO:0000155">
    <property type="term" value="F:phosphorelay sensor kinase activity"/>
    <property type="evidence" value="ECO:0007669"/>
    <property type="project" value="InterPro"/>
</dbReference>
<dbReference type="SUPFAM" id="SSF55874">
    <property type="entry name" value="ATPase domain of HSP90 chaperone/DNA topoisomerase II/histidine kinase"/>
    <property type="match status" value="1"/>
</dbReference>
<evidence type="ECO:0000313" key="12">
    <source>
        <dbReference type="Proteomes" id="UP000502508"/>
    </source>
</evidence>
<dbReference type="Pfam" id="PF07730">
    <property type="entry name" value="HisKA_3"/>
    <property type="match status" value="1"/>
</dbReference>
<comment type="catalytic activity">
    <reaction evidence="1">
        <text>ATP + protein L-histidine = ADP + protein N-phospho-L-histidine.</text>
        <dbReference type="EC" id="2.7.13.3"/>
    </reaction>
</comment>
<dbReference type="Proteomes" id="UP000502508">
    <property type="component" value="Chromosome"/>
</dbReference>
<gene>
    <name evidence="11" type="ORF">Pflav_001130</name>
</gene>
<keyword evidence="12" id="KW-1185">Reference proteome</keyword>
<evidence type="ECO:0000256" key="9">
    <source>
        <dbReference type="SAM" id="Phobius"/>
    </source>
</evidence>
<evidence type="ECO:0000256" key="8">
    <source>
        <dbReference type="ARBA" id="ARBA00023012"/>
    </source>
</evidence>
<dbReference type="PANTHER" id="PTHR24421">
    <property type="entry name" value="NITRATE/NITRITE SENSOR PROTEIN NARX-RELATED"/>
    <property type="match status" value="1"/>
</dbReference>
<feature type="transmembrane region" description="Helical" evidence="9">
    <location>
        <begin position="77"/>
        <end position="110"/>
    </location>
</feature>
<dbReference type="Gene3D" id="1.20.5.1930">
    <property type="match status" value="1"/>
</dbReference>
<dbReference type="EMBL" id="AP022870">
    <property type="protein sequence ID" value="BCB73703.1"/>
    <property type="molecule type" value="Genomic_DNA"/>
</dbReference>
<proteinExistence type="predicted"/>
<name>A0A6F8XIR9_9ACTN</name>
<dbReference type="EC" id="2.7.13.3" evidence="2"/>
<evidence type="ECO:0000256" key="2">
    <source>
        <dbReference type="ARBA" id="ARBA00012438"/>
    </source>
</evidence>
<dbReference type="GO" id="GO:0046983">
    <property type="term" value="F:protein dimerization activity"/>
    <property type="evidence" value="ECO:0007669"/>
    <property type="project" value="InterPro"/>
</dbReference>
<feature type="transmembrane region" description="Helical" evidence="9">
    <location>
        <begin position="116"/>
        <end position="138"/>
    </location>
</feature>
<dbReference type="GO" id="GO:0016020">
    <property type="term" value="C:membrane"/>
    <property type="evidence" value="ECO:0007669"/>
    <property type="project" value="InterPro"/>
</dbReference>
<dbReference type="InterPro" id="IPR036890">
    <property type="entry name" value="HATPase_C_sf"/>
</dbReference>
<keyword evidence="9" id="KW-0472">Membrane</keyword>
<evidence type="ECO:0000256" key="5">
    <source>
        <dbReference type="ARBA" id="ARBA00022741"/>
    </source>
</evidence>
<dbReference type="GO" id="GO:0005524">
    <property type="term" value="F:ATP binding"/>
    <property type="evidence" value="ECO:0007669"/>
    <property type="project" value="UniProtKB-KW"/>
</dbReference>
<dbReference type="InterPro" id="IPR011712">
    <property type="entry name" value="Sig_transdc_His_kin_sub3_dim/P"/>
</dbReference>
<evidence type="ECO:0000313" key="11">
    <source>
        <dbReference type="EMBL" id="BCB73703.1"/>
    </source>
</evidence>
<protein>
    <recommendedName>
        <fullName evidence="2">histidine kinase</fullName>
        <ecNumber evidence="2">2.7.13.3</ecNumber>
    </recommendedName>
</protein>
<feature type="transmembrane region" description="Helical" evidence="9">
    <location>
        <begin position="53"/>
        <end position="70"/>
    </location>
</feature>
<keyword evidence="4" id="KW-0808">Transferase</keyword>
<feature type="domain" description="Signal transduction histidine kinase subgroup 3 dimerisation and phosphoacceptor" evidence="10">
    <location>
        <begin position="220"/>
        <end position="280"/>
    </location>
</feature>
<dbReference type="Gene3D" id="3.30.565.10">
    <property type="entry name" value="Histidine kinase-like ATPase, C-terminal domain"/>
    <property type="match status" value="1"/>
</dbReference>
<feature type="transmembrane region" description="Helical" evidence="9">
    <location>
        <begin position="12"/>
        <end position="33"/>
    </location>
</feature>
<keyword evidence="6 11" id="KW-0418">Kinase</keyword>
<organism evidence="11 12">
    <name type="scientific">Phytohabitans flavus</name>
    <dbReference type="NCBI Taxonomy" id="1076124"/>
    <lineage>
        <taxon>Bacteria</taxon>
        <taxon>Bacillati</taxon>
        <taxon>Actinomycetota</taxon>
        <taxon>Actinomycetes</taxon>
        <taxon>Micromonosporales</taxon>
        <taxon>Micromonosporaceae</taxon>
    </lineage>
</organism>
<dbReference type="RefSeq" id="WP_173032818.1">
    <property type="nucleotide sequence ID" value="NZ_AP022870.1"/>
</dbReference>
<evidence type="ECO:0000256" key="4">
    <source>
        <dbReference type="ARBA" id="ARBA00022679"/>
    </source>
</evidence>
<evidence type="ECO:0000256" key="7">
    <source>
        <dbReference type="ARBA" id="ARBA00022840"/>
    </source>
</evidence>
<dbReference type="AlphaFoldDB" id="A0A6F8XIR9"/>
<keyword evidence="9" id="KW-0812">Transmembrane</keyword>
<evidence type="ECO:0000256" key="3">
    <source>
        <dbReference type="ARBA" id="ARBA00022553"/>
    </source>
</evidence>
<evidence type="ECO:0000259" key="10">
    <source>
        <dbReference type="Pfam" id="PF07730"/>
    </source>
</evidence>
<dbReference type="KEGG" id="pfla:Pflav_001130"/>